<dbReference type="PIRSF" id="PIRSF002465">
    <property type="entry name" value="Phsphlp_syn_PlsX"/>
    <property type="match status" value="1"/>
</dbReference>
<dbReference type="RefSeq" id="WP_098503308.1">
    <property type="nucleotide sequence ID" value="NZ_PDJQ01000001.1"/>
</dbReference>
<keyword evidence="2 10" id="KW-0963">Cytoplasm</keyword>
<keyword evidence="12" id="KW-0012">Acyltransferase</keyword>
<gene>
    <name evidence="10" type="primary">plsX</name>
    <name evidence="12" type="ORF">A9A59_1082</name>
</gene>
<keyword evidence="5 10" id="KW-0443">Lipid metabolism</keyword>
<keyword evidence="3 10" id="KW-0444">Lipid biosynthesis</keyword>
<dbReference type="GO" id="GO:0008654">
    <property type="term" value="P:phospholipid biosynthetic process"/>
    <property type="evidence" value="ECO:0007669"/>
    <property type="project" value="UniProtKB-KW"/>
</dbReference>
<dbReference type="PANTHER" id="PTHR30100">
    <property type="entry name" value="FATTY ACID/PHOSPHOLIPID SYNTHESIS PROTEIN PLSX"/>
    <property type="match status" value="1"/>
</dbReference>
<comment type="catalytic activity">
    <reaction evidence="1 10">
        <text>a fatty acyl-[ACP] + phosphate = an acyl phosphate + holo-[ACP]</text>
        <dbReference type="Rhea" id="RHEA:42292"/>
        <dbReference type="Rhea" id="RHEA-COMP:9685"/>
        <dbReference type="Rhea" id="RHEA-COMP:14125"/>
        <dbReference type="ChEBI" id="CHEBI:43474"/>
        <dbReference type="ChEBI" id="CHEBI:59918"/>
        <dbReference type="ChEBI" id="CHEBI:64479"/>
        <dbReference type="ChEBI" id="CHEBI:138651"/>
        <dbReference type="EC" id="2.3.1.274"/>
    </reaction>
</comment>
<evidence type="ECO:0000256" key="2">
    <source>
        <dbReference type="ARBA" id="ARBA00022490"/>
    </source>
</evidence>
<comment type="function">
    <text evidence="10">Catalyzes the reversible formation of acyl-phosphate (acyl-PO(4)) from acyl-[acyl-carrier-protein] (acyl-ACP). This enzyme utilizes acyl-ACP as fatty acyl donor, but not acyl-CoA.</text>
</comment>
<evidence type="ECO:0000256" key="5">
    <source>
        <dbReference type="ARBA" id="ARBA00023098"/>
    </source>
</evidence>
<keyword evidence="13" id="KW-1185">Reference proteome</keyword>
<evidence type="ECO:0000256" key="10">
    <source>
        <dbReference type="HAMAP-Rule" id="MF_00019"/>
    </source>
</evidence>
<dbReference type="AlphaFoldDB" id="A0A2A9HFW6"/>
<evidence type="ECO:0000256" key="7">
    <source>
        <dbReference type="ARBA" id="ARBA00023264"/>
    </source>
</evidence>
<dbReference type="UniPathway" id="UPA00085"/>
<dbReference type="GO" id="GO:0005737">
    <property type="term" value="C:cytoplasm"/>
    <property type="evidence" value="ECO:0007669"/>
    <property type="project" value="UniProtKB-SubCell"/>
</dbReference>
<dbReference type="HAMAP" id="MF_00019">
    <property type="entry name" value="PlsX"/>
    <property type="match status" value="1"/>
</dbReference>
<dbReference type="SUPFAM" id="SSF53659">
    <property type="entry name" value="Isocitrate/Isopropylmalate dehydrogenase-like"/>
    <property type="match status" value="1"/>
</dbReference>
<comment type="subcellular location">
    <subcellularLocation>
        <location evidence="10">Cytoplasm</location>
    </subcellularLocation>
    <text evidence="10">Associated with the membrane possibly through PlsY.</text>
</comment>
<dbReference type="InterPro" id="IPR003664">
    <property type="entry name" value="FA_synthesis"/>
</dbReference>
<keyword evidence="7 10" id="KW-1208">Phospholipid metabolism</keyword>
<evidence type="ECO:0000256" key="1">
    <source>
        <dbReference type="ARBA" id="ARBA00001232"/>
    </source>
</evidence>
<evidence type="ECO:0000256" key="6">
    <source>
        <dbReference type="ARBA" id="ARBA00023209"/>
    </source>
</evidence>
<dbReference type="Proteomes" id="UP000223071">
    <property type="component" value="Unassembled WGS sequence"/>
</dbReference>
<proteinExistence type="inferred from homology"/>
<accession>A0A2A9HFW6</accession>
<reference evidence="12 13" key="1">
    <citation type="submission" date="2017-09" db="EMBL/GenBank/DDBJ databases">
        <title>Sequencing the genomes of two abundant thermophiles in Great Basin hot springs: Thermocrinis jamiesonii and novel Chloroflexi Thermoflexus hugenholtzii.</title>
        <authorList>
            <person name="Hedlund B."/>
        </authorList>
    </citation>
    <scope>NUCLEOTIDE SEQUENCE [LARGE SCALE GENOMIC DNA]</scope>
    <source>
        <strain evidence="12 13">G233</strain>
    </source>
</reference>
<name>A0A2A9HFW6_TEPT2</name>
<evidence type="ECO:0000256" key="8">
    <source>
        <dbReference type="ARBA" id="ARBA00024069"/>
    </source>
</evidence>
<dbReference type="Pfam" id="PF02504">
    <property type="entry name" value="FA_synthesis"/>
    <property type="match status" value="1"/>
</dbReference>
<dbReference type="Gene3D" id="3.40.718.10">
    <property type="entry name" value="Isopropylmalate Dehydrogenase"/>
    <property type="match status" value="1"/>
</dbReference>
<comment type="subunit">
    <text evidence="9 10">Homodimer. Probably interacts with PlsY.</text>
</comment>
<comment type="caution">
    <text evidence="12">The sequence shown here is derived from an EMBL/GenBank/DDBJ whole genome shotgun (WGS) entry which is preliminary data.</text>
</comment>
<evidence type="ECO:0000256" key="11">
    <source>
        <dbReference type="SAM" id="MobiDB-lite"/>
    </source>
</evidence>
<dbReference type="InterPro" id="IPR012281">
    <property type="entry name" value="Phospholipid_synth_PlsX-like"/>
</dbReference>
<dbReference type="GO" id="GO:0043811">
    <property type="term" value="F:phosphate:acyl-[acyl carrier protein] acyltransferase activity"/>
    <property type="evidence" value="ECO:0007669"/>
    <property type="project" value="UniProtKB-UniRule"/>
</dbReference>
<comment type="pathway">
    <text evidence="10">Lipid metabolism; phospholipid metabolism.</text>
</comment>
<evidence type="ECO:0000256" key="9">
    <source>
        <dbReference type="ARBA" id="ARBA00046608"/>
    </source>
</evidence>
<evidence type="ECO:0000256" key="4">
    <source>
        <dbReference type="ARBA" id="ARBA00022679"/>
    </source>
</evidence>
<dbReference type="EC" id="2.3.1.274" evidence="8 10"/>
<keyword evidence="4 10" id="KW-0808">Transferase</keyword>
<protein>
    <recommendedName>
        <fullName evidence="8 10">Phosphate acyltransferase</fullName>
        <ecNumber evidence="8 10">2.3.1.274</ecNumber>
    </recommendedName>
    <alternativeName>
        <fullName evidence="10">Acyl-ACP phosphotransacylase</fullName>
    </alternativeName>
    <alternativeName>
        <fullName evidence="10">Acyl-[acyl-carrier-protein]--phosphate acyltransferase</fullName>
    </alternativeName>
    <alternativeName>
        <fullName evidence="10">Phosphate-acyl-ACP acyltransferase</fullName>
    </alternativeName>
</protein>
<dbReference type="PANTHER" id="PTHR30100:SF1">
    <property type="entry name" value="PHOSPHATE ACYLTRANSFERASE"/>
    <property type="match status" value="1"/>
</dbReference>
<comment type="similarity">
    <text evidence="10">Belongs to the PlsX family.</text>
</comment>
<evidence type="ECO:0000313" key="12">
    <source>
        <dbReference type="EMBL" id="PFG73876.1"/>
    </source>
</evidence>
<dbReference type="EMBL" id="PDJQ01000001">
    <property type="protein sequence ID" value="PFG73876.1"/>
    <property type="molecule type" value="Genomic_DNA"/>
</dbReference>
<evidence type="ECO:0000256" key="3">
    <source>
        <dbReference type="ARBA" id="ARBA00022516"/>
    </source>
</evidence>
<feature type="region of interest" description="Disordered" evidence="11">
    <location>
        <begin position="330"/>
        <end position="351"/>
    </location>
</feature>
<sequence length="351" mass="37025">MTRPRIVLDAMGGDNAPGEPVAGALMAAGVLGAEIILVGRKDAVEPELRGTGTIRDVRVVEAPDVIEMDEHATEAVRAKPLSSINVGLQMVKRGEADAFVTAGNTGATMAAALLTLGRVKGIGRPALATIFPAAEGRLTMLLDVGANADCRPIHLVQFAHMGSAYMERMFGLQRPRVALLSIGEEETKGNQLTLEVHQLLRGSRLNFIGNVEGKDLPRGLADVVVMDGFTGNVVLKTAEGIAELLFTELRKAVELTPWNKAAGLILMSELRKVKRRLDYAEYGGAQLIGVDGIVVIGHGRSNARAIYNALKAARDAVQNGVLETMRAVGKEVPARGQPGGEAAAGDTSGED</sequence>
<evidence type="ECO:0000313" key="13">
    <source>
        <dbReference type="Proteomes" id="UP000223071"/>
    </source>
</evidence>
<organism evidence="12 13">
    <name type="scientific">Tepidiforma thermophila (strain KCTC 52669 / CGMCC 1.13589 / G233)</name>
    <dbReference type="NCBI Taxonomy" id="2761530"/>
    <lineage>
        <taxon>Bacteria</taxon>
        <taxon>Bacillati</taxon>
        <taxon>Chloroflexota</taxon>
        <taxon>Tepidiformia</taxon>
        <taxon>Tepidiformales</taxon>
        <taxon>Tepidiformaceae</taxon>
        <taxon>Tepidiforma</taxon>
    </lineage>
</organism>
<dbReference type="NCBIfam" id="TIGR00182">
    <property type="entry name" value="plsX"/>
    <property type="match status" value="1"/>
</dbReference>
<dbReference type="GO" id="GO:0006633">
    <property type="term" value="P:fatty acid biosynthetic process"/>
    <property type="evidence" value="ECO:0007669"/>
    <property type="project" value="UniProtKB-UniRule"/>
</dbReference>
<keyword evidence="6 10" id="KW-0594">Phospholipid biosynthesis</keyword>